<gene>
    <name evidence="2" type="ORF">OWR29_12385</name>
</gene>
<comment type="caution">
    <text evidence="2">The sequence shown here is derived from an EMBL/GenBank/DDBJ whole genome shotgun (WGS) entry which is preliminary data.</text>
</comment>
<keyword evidence="1" id="KW-0175">Coiled coil</keyword>
<sequence length="168" mass="18710">MSSMKELEKRVAATEDELVRLRREVGEVRTLAAGASEDAGDYQAALRGHKMSLEALRKTQLQQSEVLERLAETLDARFAELGVTQLEQWTQMQALVGSVTTSLDAMRVTQLEQQADIEKVRESNMQHWTELQDVRRTQLKHHAEVKAGLTGIVQLLEARGGDAGKGKS</sequence>
<feature type="coiled-coil region" evidence="1">
    <location>
        <begin position="4"/>
        <end position="31"/>
    </location>
</feature>
<evidence type="ECO:0000313" key="3">
    <source>
        <dbReference type="Proteomes" id="UP001151002"/>
    </source>
</evidence>
<evidence type="ECO:0000256" key="1">
    <source>
        <dbReference type="SAM" id="Coils"/>
    </source>
</evidence>
<name>A0ABT4AX45_9ACTN</name>
<reference evidence="2" key="1">
    <citation type="submission" date="2022-11" db="EMBL/GenBank/DDBJ databases">
        <authorList>
            <person name="Somphong A."/>
            <person name="Phongsopitanun W."/>
        </authorList>
    </citation>
    <scope>NUCLEOTIDE SEQUENCE</scope>
    <source>
        <strain evidence="2">Pm04-4</strain>
    </source>
</reference>
<organism evidence="2 3">
    <name type="scientific">Paractinoplanes pyxinae</name>
    <dbReference type="NCBI Taxonomy" id="2997416"/>
    <lineage>
        <taxon>Bacteria</taxon>
        <taxon>Bacillati</taxon>
        <taxon>Actinomycetota</taxon>
        <taxon>Actinomycetes</taxon>
        <taxon>Micromonosporales</taxon>
        <taxon>Micromonosporaceae</taxon>
        <taxon>Paractinoplanes</taxon>
    </lineage>
</organism>
<dbReference type="RefSeq" id="WP_267562838.1">
    <property type="nucleotide sequence ID" value="NZ_JAPNTZ010000004.1"/>
</dbReference>
<keyword evidence="3" id="KW-1185">Reference proteome</keyword>
<dbReference type="EMBL" id="JAPNTZ010000004">
    <property type="protein sequence ID" value="MCY1138797.1"/>
    <property type="molecule type" value="Genomic_DNA"/>
</dbReference>
<accession>A0ABT4AX45</accession>
<dbReference type="Proteomes" id="UP001151002">
    <property type="component" value="Unassembled WGS sequence"/>
</dbReference>
<protein>
    <submittedName>
        <fullName evidence="2">Uncharacterized protein</fullName>
    </submittedName>
</protein>
<evidence type="ECO:0000313" key="2">
    <source>
        <dbReference type="EMBL" id="MCY1138797.1"/>
    </source>
</evidence>
<proteinExistence type="predicted"/>